<dbReference type="InterPro" id="IPR052959">
    <property type="entry name" value="Inner_membrane_assoc"/>
</dbReference>
<dbReference type="AlphaFoldDB" id="A0A231FY80"/>
<keyword evidence="1" id="KW-1133">Transmembrane helix</keyword>
<dbReference type="PANTHER" id="PTHR38598:SF1">
    <property type="entry name" value="INNER MEMBRANE PROTEIN YJCH"/>
    <property type="match status" value="1"/>
</dbReference>
<keyword evidence="3" id="KW-1185">Reference proteome</keyword>
<dbReference type="Proteomes" id="UP000198542">
    <property type="component" value="Unassembled WGS sequence"/>
</dbReference>
<accession>A0A231FY80</accession>
<keyword evidence="1" id="KW-0472">Membrane</keyword>
<sequence length="109" mass="12243">MTTDHPNHVQTCALVRANPKFHRLARQRALLAWTLSGAVLAIYYSFIMVVAFAPAWLHLPLYDGSHLSLGMPIGVTIILLSWLLTAWYVHSANTRFDVLSSQILQESRA</sequence>
<dbReference type="Pfam" id="PF04341">
    <property type="entry name" value="DUF485"/>
    <property type="match status" value="1"/>
</dbReference>
<protein>
    <submittedName>
        <fullName evidence="2">Uncharacterized membrane protein, DUF485 family</fullName>
    </submittedName>
</protein>
<organism evidence="2 3">
    <name type="scientific">Pseudomonas jessenii</name>
    <dbReference type="NCBI Taxonomy" id="77298"/>
    <lineage>
        <taxon>Bacteria</taxon>
        <taxon>Pseudomonadati</taxon>
        <taxon>Pseudomonadota</taxon>
        <taxon>Gammaproteobacteria</taxon>
        <taxon>Pseudomonadales</taxon>
        <taxon>Pseudomonadaceae</taxon>
        <taxon>Pseudomonas</taxon>
    </lineage>
</organism>
<evidence type="ECO:0000313" key="2">
    <source>
        <dbReference type="EMBL" id="SEC50794.1"/>
    </source>
</evidence>
<dbReference type="PANTHER" id="PTHR38598">
    <property type="entry name" value="INNER MEMBRANE PROTEIN YJCH"/>
    <property type="match status" value="1"/>
</dbReference>
<reference evidence="3" key="1">
    <citation type="submission" date="2016-10" db="EMBL/GenBank/DDBJ databases">
        <authorList>
            <person name="Varghese N."/>
            <person name="Submissions S."/>
        </authorList>
    </citation>
    <scope>NUCLEOTIDE SEQUENCE [LARGE SCALE GENOMIC DNA]</scope>
    <source>
        <strain evidence="3">BS3660</strain>
    </source>
</reference>
<feature type="transmembrane region" description="Helical" evidence="1">
    <location>
        <begin position="30"/>
        <end position="57"/>
    </location>
</feature>
<dbReference type="GO" id="GO:0005886">
    <property type="term" value="C:plasma membrane"/>
    <property type="evidence" value="ECO:0007669"/>
    <property type="project" value="TreeGrafter"/>
</dbReference>
<feature type="transmembrane region" description="Helical" evidence="1">
    <location>
        <begin position="69"/>
        <end position="89"/>
    </location>
</feature>
<proteinExistence type="predicted"/>
<name>A0A231FY80_PSEJE</name>
<keyword evidence="1" id="KW-0812">Transmembrane</keyword>
<gene>
    <name evidence="2" type="ORF">SAMN04490187_4638</name>
</gene>
<evidence type="ECO:0000256" key="1">
    <source>
        <dbReference type="SAM" id="Phobius"/>
    </source>
</evidence>
<evidence type="ECO:0000313" key="3">
    <source>
        <dbReference type="Proteomes" id="UP000198542"/>
    </source>
</evidence>
<dbReference type="EMBL" id="FNTC01000002">
    <property type="protein sequence ID" value="SEC50794.1"/>
    <property type="molecule type" value="Genomic_DNA"/>
</dbReference>
<dbReference type="InterPro" id="IPR007436">
    <property type="entry name" value="DUF485"/>
</dbReference>
<dbReference type="RefSeq" id="WP_090456027.1">
    <property type="nucleotide sequence ID" value="NZ_CATKQF010000001.1"/>
</dbReference>